<feature type="binding site" evidence="7">
    <location>
        <begin position="267"/>
        <end position="270"/>
    </location>
    <ligand>
        <name>GTP</name>
        <dbReference type="ChEBI" id="CHEBI:37565"/>
    </ligand>
</feature>
<evidence type="ECO:0000256" key="4">
    <source>
        <dbReference type="ARBA" id="ARBA00022842"/>
    </source>
</evidence>
<feature type="binding site" evidence="8">
    <location>
        <position position="227"/>
    </location>
    <ligand>
        <name>Mg(2+)</name>
        <dbReference type="ChEBI" id="CHEBI:18420"/>
    </ligand>
</feature>
<keyword evidence="2 8" id="KW-0479">Metal-binding</keyword>
<evidence type="ECO:0000256" key="2">
    <source>
        <dbReference type="ARBA" id="ARBA00022723"/>
    </source>
</evidence>
<feature type="binding site" evidence="7">
    <location>
        <begin position="245"/>
        <end position="249"/>
    </location>
    <ligand>
        <name>GTP</name>
        <dbReference type="ChEBI" id="CHEBI:37565"/>
    </ligand>
</feature>
<dbReference type="InterPro" id="IPR006073">
    <property type="entry name" value="GTP-bd"/>
</dbReference>
<dbReference type="Gene3D" id="3.40.50.11060">
    <property type="entry name" value="GTPase HflX, N-terminal domain"/>
    <property type="match status" value="1"/>
</dbReference>
<comment type="similarity">
    <text evidence="6">Belongs to the TRAFAC class OBG-HflX-like GTPase superfamily. HflX GTPase family.</text>
</comment>
<dbReference type="Gene3D" id="6.10.250.2860">
    <property type="match status" value="1"/>
</dbReference>
<feature type="binding site" evidence="7">
    <location>
        <begin position="220"/>
        <end position="227"/>
    </location>
    <ligand>
        <name>GTP</name>
        <dbReference type="ChEBI" id="CHEBI:37565"/>
    </ligand>
</feature>
<evidence type="ECO:0000256" key="6">
    <source>
        <dbReference type="HAMAP-Rule" id="MF_00900"/>
    </source>
</evidence>
<comment type="cofactor">
    <cofactor evidence="8">
        <name>Mg(2+)</name>
        <dbReference type="ChEBI" id="CHEBI:18420"/>
    </cofactor>
</comment>
<proteinExistence type="inferred from homology"/>
<evidence type="ECO:0000259" key="9">
    <source>
        <dbReference type="PROSITE" id="PS51705"/>
    </source>
</evidence>
<dbReference type="FunFam" id="3.40.50.11060:FF:000001">
    <property type="entry name" value="GTPase HflX"/>
    <property type="match status" value="1"/>
</dbReference>
<feature type="domain" description="Hflx-type G" evidence="9">
    <location>
        <begin position="214"/>
        <end position="379"/>
    </location>
</feature>
<dbReference type="InterPro" id="IPR025121">
    <property type="entry name" value="GTPase_HflX_N"/>
</dbReference>
<comment type="function">
    <text evidence="6">GTPase that associates with the 50S ribosomal subunit and may have a role during protein synthesis or ribosome biogenesis.</text>
</comment>
<dbReference type="Pfam" id="PF16360">
    <property type="entry name" value="GTP-bdg_M"/>
    <property type="match status" value="1"/>
</dbReference>
<dbReference type="Gene3D" id="3.40.50.300">
    <property type="entry name" value="P-loop containing nucleotide triphosphate hydrolases"/>
    <property type="match status" value="1"/>
</dbReference>
<feature type="binding site" evidence="7">
    <location>
        <begin position="357"/>
        <end position="359"/>
    </location>
    <ligand>
        <name>GTP</name>
        <dbReference type="ChEBI" id="CHEBI:37565"/>
    </ligand>
</feature>
<dbReference type="RefSeq" id="WP_123208272.1">
    <property type="nucleotide sequence ID" value="NZ_JBHTHO010000001.1"/>
</dbReference>
<evidence type="ECO:0000313" key="10">
    <source>
        <dbReference type="EMBL" id="RNL40988.1"/>
    </source>
</evidence>
<comment type="caution">
    <text evidence="10">The sequence shown here is derived from an EMBL/GenBank/DDBJ whole genome shotgun (WGS) entry which is preliminary data.</text>
</comment>
<dbReference type="PANTHER" id="PTHR10229:SF0">
    <property type="entry name" value="GTP-BINDING PROTEIN 6-RELATED"/>
    <property type="match status" value="1"/>
</dbReference>
<gene>
    <name evidence="6 10" type="primary">hflX</name>
    <name evidence="10" type="ORF">DMP06_03045</name>
</gene>
<evidence type="ECO:0000256" key="3">
    <source>
        <dbReference type="ARBA" id="ARBA00022741"/>
    </source>
</evidence>
<dbReference type="PRINTS" id="PR00326">
    <property type="entry name" value="GTP1OBG"/>
</dbReference>
<evidence type="ECO:0000313" key="11">
    <source>
        <dbReference type="Proteomes" id="UP000269591"/>
    </source>
</evidence>
<keyword evidence="5 6" id="KW-0342">GTP-binding</keyword>
<dbReference type="InterPro" id="IPR042108">
    <property type="entry name" value="GTPase_HflX_N_sf"/>
</dbReference>
<evidence type="ECO:0000256" key="5">
    <source>
        <dbReference type="ARBA" id="ARBA00023134"/>
    </source>
</evidence>
<comment type="subunit">
    <text evidence="6">Monomer. Associates with the 50S ribosomal subunit.</text>
</comment>
<name>A0A3N0B1Z9_9ACTN</name>
<dbReference type="PROSITE" id="PS51705">
    <property type="entry name" value="G_HFLX"/>
    <property type="match status" value="1"/>
</dbReference>
<dbReference type="GO" id="GO:0005737">
    <property type="term" value="C:cytoplasm"/>
    <property type="evidence" value="ECO:0007669"/>
    <property type="project" value="UniProtKB-SubCell"/>
</dbReference>
<dbReference type="GO" id="GO:0003924">
    <property type="term" value="F:GTPase activity"/>
    <property type="evidence" value="ECO:0007669"/>
    <property type="project" value="UniProtKB-UniRule"/>
</dbReference>
<dbReference type="GO" id="GO:0043022">
    <property type="term" value="F:ribosome binding"/>
    <property type="evidence" value="ECO:0007669"/>
    <property type="project" value="TreeGrafter"/>
</dbReference>
<keyword evidence="1 6" id="KW-0963">Cytoplasm</keyword>
<evidence type="ECO:0000256" key="7">
    <source>
        <dbReference type="PIRSR" id="PIRSR006809-1"/>
    </source>
</evidence>
<dbReference type="CDD" id="cd01878">
    <property type="entry name" value="HflX"/>
    <property type="match status" value="1"/>
</dbReference>
<keyword evidence="3 6" id="KW-0547">Nucleotide-binding</keyword>
<dbReference type="NCBIfam" id="TIGR03156">
    <property type="entry name" value="GTP_HflX"/>
    <property type="match status" value="1"/>
</dbReference>
<dbReference type="HAMAP" id="MF_00900">
    <property type="entry name" value="GTPase_HflX"/>
    <property type="match status" value="1"/>
</dbReference>
<dbReference type="SMART" id="SM00175">
    <property type="entry name" value="RAB"/>
    <property type="match status" value="1"/>
</dbReference>
<evidence type="ECO:0000256" key="1">
    <source>
        <dbReference type="ARBA" id="ARBA00022490"/>
    </source>
</evidence>
<dbReference type="PANTHER" id="PTHR10229">
    <property type="entry name" value="GTP-BINDING PROTEIN HFLX"/>
    <property type="match status" value="1"/>
</dbReference>
<dbReference type="InterPro" id="IPR027417">
    <property type="entry name" value="P-loop_NTPase"/>
</dbReference>
<dbReference type="AlphaFoldDB" id="A0A3N0B1Z9"/>
<dbReference type="InterPro" id="IPR030394">
    <property type="entry name" value="G_HFLX_dom"/>
</dbReference>
<dbReference type="GO" id="GO:0046872">
    <property type="term" value="F:metal ion binding"/>
    <property type="evidence" value="ECO:0007669"/>
    <property type="project" value="UniProtKB-KW"/>
</dbReference>
<keyword evidence="11" id="KW-1185">Reference proteome</keyword>
<organism evidence="10 11">
    <name type="scientific">Slackia equolifaciens</name>
    <dbReference type="NCBI Taxonomy" id="498718"/>
    <lineage>
        <taxon>Bacteria</taxon>
        <taxon>Bacillati</taxon>
        <taxon>Actinomycetota</taxon>
        <taxon>Coriobacteriia</taxon>
        <taxon>Eggerthellales</taxon>
        <taxon>Eggerthellaceae</taxon>
        <taxon>Slackia</taxon>
    </lineage>
</organism>
<comment type="subcellular location">
    <subcellularLocation>
        <location evidence="6">Cytoplasm</location>
    </subcellularLocation>
    <text evidence="6">May associate with membranes.</text>
</comment>
<keyword evidence="4 8" id="KW-0460">Magnesium</keyword>
<dbReference type="GO" id="GO:0005525">
    <property type="term" value="F:GTP binding"/>
    <property type="evidence" value="ECO:0007669"/>
    <property type="project" value="UniProtKB-UniRule"/>
</dbReference>
<dbReference type="InterPro" id="IPR016496">
    <property type="entry name" value="GTPase_HflX"/>
</dbReference>
<dbReference type="InterPro" id="IPR032305">
    <property type="entry name" value="GTP-bd_M"/>
</dbReference>
<evidence type="ECO:0000256" key="8">
    <source>
        <dbReference type="PIRSR" id="PIRSR006809-2"/>
    </source>
</evidence>
<dbReference type="OrthoDB" id="9812272at2"/>
<feature type="binding site" evidence="8">
    <location>
        <position position="247"/>
    </location>
    <ligand>
        <name>Mg(2+)</name>
        <dbReference type="ChEBI" id="CHEBI:18420"/>
    </ligand>
</feature>
<protein>
    <recommendedName>
        <fullName evidence="6">GTPase HflX</fullName>
    </recommendedName>
    <alternativeName>
        <fullName evidence="6">GTP-binding protein HflX</fullName>
    </alternativeName>
</protein>
<sequence>MSFSDTSVSSLTEGLERAILVGIEYKNALDDTSVESSLAELARLADTAGATVVATTTQRLDAPNPRTFVGSGKAEEIADMCRSLAADVVIFDEELTPSQQSNLEKVVPKDVKVIDRTALILDIFALHATTKEGRLQVRLAQNQYLYPRLRGMWAHLASNRMGGGVGSRFGEGESQLEVDRRMVRKRITSIRRELAQVSKMRSTQRAARYASGIYKVAEAGYTNAGKSSLINRLAGAEVLSYDKLFATLDSTTRKLVLPEGREVTLTDTVGFIQKLPTTLVEAFNSTLDEIRGADLILHVVDASSPERERQMAAVDETLEQIGAHEIPRILVFNKCDLVDGSERIALAARYPDAVFVSAQTGEGSEDLIHAIERAATASESMMEVVVPYSRGDVTSLAHAKCTVIAEAYEERGTVMTLRVPQNLVKTFSEFRTDGTSVSA</sequence>
<reference evidence="11" key="1">
    <citation type="submission" date="2018-05" db="EMBL/GenBank/DDBJ databases">
        <title>Genome Sequencing of selected type strains of the family Eggerthellaceae.</title>
        <authorList>
            <person name="Danylec N."/>
            <person name="Stoll D.A."/>
            <person name="Doetsch A."/>
            <person name="Huch M."/>
        </authorList>
    </citation>
    <scope>NUCLEOTIDE SEQUENCE [LARGE SCALE GENOMIC DNA]</scope>
    <source>
        <strain evidence="11">DSM 24851</strain>
    </source>
</reference>
<dbReference type="Proteomes" id="UP000269591">
    <property type="component" value="Unassembled WGS sequence"/>
</dbReference>
<dbReference type="SUPFAM" id="SSF52540">
    <property type="entry name" value="P-loop containing nucleoside triphosphate hydrolases"/>
    <property type="match status" value="1"/>
</dbReference>
<dbReference type="EMBL" id="QIBX01000003">
    <property type="protein sequence ID" value="RNL40988.1"/>
    <property type="molecule type" value="Genomic_DNA"/>
</dbReference>
<dbReference type="PIRSF" id="PIRSF006809">
    <property type="entry name" value="GTP-binding_hflX_prd"/>
    <property type="match status" value="1"/>
</dbReference>
<dbReference type="Pfam" id="PF01926">
    <property type="entry name" value="MMR_HSR1"/>
    <property type="match status" value="1"/>
</dbReference>
<dbReference type="Pfam" id="PF13167">
    <property type="entry name" value="GTP-bdg_N"/>
    <property type="match status" value="1"/>
</dbReference>
<feature type="binding site" evidence="7">
    <location>
        <begin position="333"/>
        <end position="336"/>
    </location>
    <ligand>
        <name>GTP</name>
        <dbReference type="ChEBI" id="CHEBI:37565"/>
    </ligand>
</feature>
<accession>A0A3N0B1Z9</accession>